<dbReference type="AlphaFoldDB" id="A0A0B3S0E9"/>
<dbReference type="Gene3D" id="3.30.465.10">
    <property type="match status" value="1"/>
</dbReference>
<dbReference type="Pfam" id="PF00941">
    <property type="entry name" value="FAD_binding_5"/>
    <property type="match status" value="1"/>
</dbReference>
<evidence type="ECO:0000313" key="6">
    <source>
        <dbReference type="Proteomes" id="UP000030960"/>
    </source>
</evidence>
<protein>
    <submittedName>
        <fullName evidence="5">Carbon monoxide dehydrogenase medium chain</fullName>
        <ecNumber evidence="5">1.2.7.4</ecNumber>
    </submittedName>
</protein>
<dbReference type="EC" id="1.2.7.4" evidence="5"/>
<gene>
    <name evidence="5" type="primary">coxM</name>
    <name evidence="5" type="ORF">OA50_05457</name>
</gene>
<dbReference type="InterPro" id="IPR016167">
    <property type="entry name" value="FAD-bd_PCMH_sub1"/>
</dbReference>
<dbReference type="OrthoDB" id="9793944at2"/>
<name>A0A0B3S0E9_9RHOB</name>
<dbReference type="Gene3D" id="3.30.43.10">
    <property type="entry name" value="Uridine Diphospho-n-acetylenolpyruvylglucosamine Reductase, domain 2"/>
    <property type="match status" value="1"/>
</dbReference>
<dbReference type="EMBL" id="JSUQ01000033">
    <property type="protein sequence ID" value="KHQ50021.1"/>
    <property type="molecule type" value="Genomic_DNA"/>
</dbReference>
<evidence type="ECO:0000256" key="1">
    <source>
        <dbReference type="ARBA" id="ARBA00022630"/>
    </source>
</evidence>
<dbReference type="SUPFAM" id="SSF55447">
    <property type="entry name" value="CO dehydrogenase flavoprotein C-terminal domain-like"/>
    <property type="match status" value="1"/>
</dbReference>
<organism evidence="5 6">
    <name type="scientific">Mameliella alba</name>
    <dbReference type="NCBI Taxonomy" id="561184"/>
    <lineage>
        <taxon>Bacteria</taxon>
        <taxon>Pseudomonadati</taxon>
        <taxon>Pseudomonadota</taxon>
        <taxon>Alphaproteobacteria</taxon>
        <taxon>Rhodobacterales</taxon>
        <taxon>Roseobacteraceae</taxon>
        <taxon>Mameliella</taxon>
    </lineage>
</organism>
<dbReference type="RefSeq" id="WP_043146739.1">
    <property type="nucleotide sequence ID" value="NZ_JSUQ01000033.1"/>
</dbReference>
<evidence type="ECO:0000313" key="5">
    <source>
        <dbReference type="EMBL" id="KHQ50021.1"/>
    </source>
</evidence>
<comment type="caution">
    <text evidence="5">The sequence shown here is derived from an EMBL/GenBank/DDBJ whole genome shotgun (WGS) entry which is preliminary data.</text>
</comment>
<reference evidence="5 6" key="1">
    <citation type="submission" date="2014-10" db="EMBL/GenBank/DDBJ databases">
        <title>Genome sequence of Ponticoccus sp. strain UMTAT08 isolated from clonal culture of toxic dinoflagellate Alexandrium tamiyavanichii.</title>
        <authorList>
            <person name="Gan H.Y."/>
            <person name="Muhd D.-D."/>
            <person name="Mohd Noor M.E."/>
            <person name="Yeong Y.S."/>
            <person name="Usup G."/>
        </authorList>
    </citation>
    <scope>NUCLEOTIDE SEQUENCE [LARGE SCALE GENOMIC DNA]</scope>
    <source>
        <strain evidence="5 6">UMTAT08</strain>
    </source>
</reference>
<evidence type="ECO:0000256" key="3">
    <source>
        <dbReference type="ARBA" id="ARBA00023002"/>
    </source>
</evidence>
<dbReference type="GO" id="GO:0043885">
    <property type="term" value="F:anaerobic carbon-monoxide dehydrogenase activity"/>
    <property type="evidence" value="ECO:0007669"/>
    <property type="project" value="UniProtKB-EC"/>
</dbReference>
<sequence>MKPAPFDLVTANDMSEALEALHQGGTEARVIAGGQSLVPMLNMRLARPTTLVDITRIPELSRIEAKSDRITIGAAVRQSTLERWPDLADRLPLLHAALPWVAHTQLRNRGTICGSVAHADPSAELPLCLIALGGTVTLRRRRKTREVAARDFFQGMMSTDLAPGEMIVSVSFPARKPSTGYAFREVARRHGDFAIVACAAIARPDGTATLAVGGVADTPRALELSADRTDLDDRLNEFAWHLQARDDLHATARYRRDLVRHLGLATLEEALSCRD</sequence>
<keyword evidence="3 5" id="KW-0560">Oxidoreductase</keyword>
<keyword evidence="6" id="KW-1185">Reference proteome</keyword>
<dbReference type="GO" id="GO:0071949">
    <property type="term" value="F:FAD binding"/>
    <property type="evidence" value="ECO:0007669"/>
    <property type="project" value="InterPro"/>
</dbReference>
<proteinExistence type="predicted"/>
<dbReference type="SUPFAM" id="SSF56176">
    <property type="entry name" value="FAD-binding/transporter-associated domain-like"/>
    <property type="match status" value="1"/>
</dbReference>
<dbReference type="Proteomes" id="UP000030960">
    <property type="component" value="Unassembled WGS sequence"/>
</dbReference>
<dbReference type="InterPro" id="IPR036318">
    <property type="entry name" value="FAD-bd_PCMH-like_sf"/>
</dbReference>
<dbReference type="PANTHER" id="PTHR42659:SF2">
    <property type="entry name" value="XANTHINE DEHYDROGENASE SUBUNIT C-RELATED"/>
    <property type="match status" value="1"/>
</dbReference>
<dbReference type="Gene3D" id="3.30.390.50">
    <property type="entry name" value="CO dehydrogenase flavoprotein, C-terminal domain"/>
    <property type="match status" value="1"/>
</dbReference>
<dbReference type="SMART" id="SM01092">
    <property type="entry name" value="CO_deh_flav_C"/>
    <property type="match status" value="1"/>
</dbReference>
<dbReference type="PANTHER" id="PTHR42659">
    <property type="entry name" value="XANTHINE DEHYDROGENASE SUBUNIT C-RELATED"/>
    <property type="match status" value="1"/>
</dbReference>
<dbReference type="InterPro" id="IPR016166">
    <property type="entry name" value="FAD-bd_PCMH"/>
</dbReference>
<dbReference type="InterPro" id="IPR051312">
    <property type="entry name" value="Diverse_Substr_Oxidored"/>
</dbReference>
<dbReference type="InterPro" id="IPR016169">
    <property type="entry name" value="FAD-bd_PCMH_sub2"/>
</dbReference>
<dbReference type="InterPro" id="IPR036683">
    <property type="entry name" value="CO_DH_flav_C_dom_sf"/>
</dbReference>
<evidence type="ECO:0000259" key="4">
    <source>
        <dbReference type="PROSITE" id="PS51387"/>
    </source>
</evidence>
<accession>A0A0B3S0E9</accession>
<keyword evidence="2" id="KW-0274">FAD</keyword>
<dbReference type="InterPro" id="IPR005107">
    <property type="entry name" value="CO_DH_flav_C"/>
</dbReference>
<feature type="domain" description="FAD-binding PCMH-type" evidence="4">
    <location>
        <begin position="1"/>
        <end position="177"/>
    </location>
</feature>
<keyword evidence="1" id="KW-0285">Flavoprotein</keyword>
<dbReference type="InterPro" id="IPR002346">
    <property type="entry name" value="Mopterin_DH_FAD-bd"/>
</dbReference>
<evidence type="ECO:0000256" key="2">
    <source>
        <dbReference type="ARBA" id="ARBA00022827"/>
    </source>
</evidence>
<dbReference type="PATRIC" id="fig|1515334.3.peg.5461"/>
<dbReference type="PROSITE" id="PS51387">
    <property type="entry name" value="FAD_PCMH"/>
    <property type="match status" value="1"/>
</dbReference>